<proteinExistence type="predicted"/>
<reference evidence="2" key="1">
    <citation type="submission" date="2021-02" db="EMBL/GenBank/DDBJ databases">
        <authorList>
            <person name="Nowell W R."/>
        </authorList>
    </citation>
    <scope>NUCLEOTIDE SEQUENCE</scope>
</reference>
<dbReference type="Proteomes" id="UP000663829">
    <property type="component" value="Unassembled WGS sequence"/>
</dbReference>
<dbReference type="Proteomes" id="UP000681722">
    <property type="component" value="Unassembled WGS sequence"/>
</dbReference>
<gene>
    <name evidence="2" type="ORF">GPM918_LOCUS46523</name>
    <name evidence="3" type="ORF">SRO942_LOCUS50864</name>
</gene>
<feature type="region of interest" description="Disordered" evidence="1">
    <location>
        <begin position="1"/>
        <end position="38"/>
    </location>
</feature>
<accession>A0A816GPN9</accession>
<keyword evidence="4" id="KW-1185">Reference proteome</keyword>
<feature type="non-terminal residue" evidence="2">
    <location>
        <position position="1"/>
    </location>
</feature>
<sequence length="58" mass="6484">LNMDDNEMYEQFFSLSTPPQSPNSARSLSPTSSSSCDSITSVWDGCNNQQDWSALHLR</sequence>
<evidence type="ECO:0000256" key="1">
    <source>
        <dbReference type="SAM" id="MobiDB-lite"/>
    </source>
</evidence>
<dbReference type="EMBL" id="CAJOBC010149984">
    <property type="protein sequence ID" value="CAF4670739.1"/>
    <property type="molecule type" value="Genomic_DNA"/>
</dbReference>
<protein>
    <submittedName>
        <fullName evidence="2">Uncharacterized protein</fullName>
    </submittedName>
</protein>
<feature type="compositionally biased region" description="Low complexity" evidence="1">
    <location>
        <begin position="22"/>
        <end position="38"/>
    </location>
</feature>
<name>A0A816GPN9_9BILA</name>
<evidence type="ECO:0000313" key="2">
    <source>
        <dbReference type="EMBL" id="CAF1677981.1"/>
    </source>
</evidence>
<comment type="caution">
    <text evidence="2">The sequence shown here is derived from an EMBL/GenBank/DDBJ whole genome shotgun (WGS) entry which is preliminary data.</text>
</comment>
<dbReference type="AlphaFoldDB" id="A0A816GPN9"/>
<evidence type="ECO:0000313" key="3">
    <source>
        <dbReference type="EMBL" id="CAF4670739.1"/>
    </source>
</evidence>
<dbReference type="EMBL" id="CAJNOQ010064764">
    <property type="protein sequence ID" value="CAF1677981.1"/>
    <property type="molecule type" value="Genomic_DNA"/>
</dbReference>
<evidence type="ECO:0000313" key="4">
    <source>
        <dbReference type="Proteomes" id="UP000663829"/>
    </source>
</evidence>
<organism evidence="2 4">
    <name type="scientific">Didymodactylos carnosus</name>
    <dbReference type="NCBI Taxonomy" id="1234261"/>
    <lineage>
        <taxon>Eukaryota</taxon>
        <taxon>Metazoa</taxon>
        <taxon>Spiralia</taxon>
        <taxon>Gnathifera</taxon>
        <taxon>Rotifera</taxon>
        <taxon>Eurotatoria</taxon>
        <taxon>Bdelloidea</taxon>
        <taxon>Philodinida</taxon>
        <taxon>Philodinidae</taxon>
        <taxon>Didymodactylos</taxon>
    </lineage>
</organism>